<sequence length="245" mass="26289">MPNNIVFNNVASQMKTQIYGTDSGTTRAIAVDANGKLLIGEISTIGTISEVLNVQSVDTVDTVQQVLNVQSVDTVDTVQQVLNVQSVDTVDTVQQVLNVQSVDTVDNISSVDTVDTVTYVAEVKSITDTVNVDKVGNGFAESVYTVSNLAAGATATVLTMDTSEKNMYSFYVKNISDSVTIDAKIQVAPVNLEAYYIDDAASVVGLEAGEKEILITQKYLKYTRLILENNSTVAGSVVAWYQGHN</sequence>
<dbReference type="RefSeq" id="WP_218283039.1">
    <property type="nucleotide sequence ID" value="NZ_CP078093.1"/>
</dbReference>
<name>A0ABX8RBA6_9CLOT</name>
<protein>
    <recommendedName>
        <fullName evidence="1">DUF6385 domain-containing protein</fullName>
    </recommendedName>
</protein>
<keyword evidence="3" id="KW-1185">Reference proteome</keyword>
<dbReference type="Pfam" id="PF19912">
    <property type="entry name" value="DUF6385"/>
    <property type="match status" value="1"/>
</dbReference>
<evidence type="ECO:0000313" key="2">
    <source>
        <dbReference type="EMBL" id="QXM06343.1"/>
    </source>
</evidence>
<evidence type="ECO:0000313" key="3">
    <source>
        <dbReference type="Proteomes" id="UP000886818"/>
    </source>
</evidence>
<feature type="domain" description="DUF6385" evidence="1">
    <location>
        <begin position="161"/>
        <end position="244"/>
    </location>
</feature>
<gene>
    <name evidence="2" type="ORF">KVH43_00725</name>
</gene>
<organism evidence="2 3">
    <name type="scientific">Crassaminicella indica</name>
    <dbReference type="NCBI Taxonomy" id="2855394"/>
    <lineage>
        <taxon>Bacteria</taxon>
        <taxon>Bacillati</taxon>
        <taxon>Bacillota</taxon>
        <taxon>Clostridia</taxon>
        <taxon>Eubacteriales</taxon>
        <taxon>Clostridiaceae</taxon>
        <taxon>Crassaminicella</taxon>
    </lineage>
</organism>
<dbReference type="Proteomes" id="UP000886818">
    <property type="component" value="Chromosome"/>
</dbReference>
<proteinExistence type="predicted"/>
<reference evidence="2" key="1">
    <citation type="submission" date="2021-07" db="EMBL/GenBank/DDBJ databases">
        <title>Complete genome sequence of Crassaminicella sp. 143-21, isolated from a deep-sea hydrothermal vent.</title>
        <authorList>
            <person name="Li X."/>
        </authorList>
    </citation>
    <scope>NUCLEOTIDE SEQUENCE</scope>
    <source>
        <strain evidence="2">143-21</strain>
    </source>
</reference>
<dbReference type="EMBL" id="CP078093">
    <property type="protein sequence ID" value="QXM06343.1"/>
    <property type="molecule type" value="Genomic_DNA"/>
</dbReference>
<evidence type="ECO:0000259" key="1">
    <source>
        <dbReference type="Pfam" id="PF19912"/>
    </source>
</evidence>
<accession>A0ABX8RBA6</accession>
<dbReference type="InterPro" id="IPR045965">
    <property type="entry name" value="DUF6385"/>
</dbReference>